<gene>
    <name evidence="5" type="ORF">METZ01_LOCUS97714</name>
</gene>
<reference evidence="5" key="1">
    <citation type="submission" date="2018-05" db="EMBL/GenBank/DDBJ databases">
        <authorList>
            <person name="Lanie J.A."/>
            <person name="Ng W.-L."/>
            <person name="Kazmierczak K.M."/>
            <person name="Andrzejewski T.M."/>
            <person name="Davidsen T.M."/>
            <person name="Wayne K.J."/>
            <person name="Tettelin H."/>
            <person name="Glass J.I."/>
            <person name="Rusch D."/>
            <person name="Podicherti R."/>
            <person name="Tsui H.-C.T."/>
            <person name="Winkler M.E."/>
        </authorList>
    </citation>
    <scope>NUCLEOTIDE SEQUENCE</scope>
</reference>
<dbReference type="Pfam" id="PF00005">
    <property type="entry name" value="ABC_tran"/>
    <property type="match status" value="1"/>
</dbReference>
<accession>A0A381VX28</accession>
<dbReference type="InterPro" id="IPR027417">
    <property type="entry name" value="P-loop_NTPase"/>
</dbReference>
<evidence type="ECO:0000256" key="3">
    <source>
        <dbReference type="ARBA" id="ARBA00022840"/>
    </source>
</evidence>
<evidence type="ECO:0000313" key="5">
    <source>
        <dbReference type="EMBL" id="SVA44860.1"/>
    </source>
</evidence>
<protein>
    <recommendedName>
        <fullName evidence="4">ABC transporter domain-containing protein</fullName>
    </recommendedName>
</protein>
<dbReference type="GO" id="GO:0016887">
    <property type="term" value="F:ATP hydrolysis activity"/>
    <property type="evidence" value="ECO:0007669"/>
    <property type="project" value="InterPro"/>
</dbReference>
<dbReference type="InterPro" id="IPR003593">
    <property type="entry name" value="AAA+_ATPase"/>
</dbReference>
<dbReference type="EMBL" id="UINC01010051">
    <property type="protein sequence ID" value="SVA44860.1"/>
    <property type="molecule type" value="Genomic_DNA"/>
</dbReference>
<keyword evidence="3" id="KW-0067">ATP-binding</keyword>
<dbReference type="Gene3D" id="3.40.50.300">
    <property type="entry name" value="P-loop containing nucleotide triphosphate hydrolases"/>
    <property type="match status" value="1"/>
</dbReference>
<evidence type="ECO:0000256" key="1">
    <source>
        <dbReference type="ARBA" id="ARBA00022448"/>
    </source>
</evidence>
<dbReference type="CDD" id="cd03255">
    <property type="entry name" value="ABC_MJ0796_LolCDE_FtsE"/>
    <property type="match status" value="1"/>
</dbReference>
<keyword evidence="1" id="KW-0813">Transport</keyword>
<dbReference type="SMART" id="SM00382">
    <property type="entry name" value="AAA"/>
    <property type="match status" value="1"/>
</dbReference>
<dbReference type="GO" id="GO:0022857">
    <property type="term" value="F:transmembrane transporter activity"/>
    <property type="evidence" value="ECO:0007669"/>
    <property type="project" value="TreeGrafter"/>
</dbReference>
<organism evidence="5">
    <name type="scientific">marine metagenome</name>
    <dbReference type="NCBI Taxonomy" id="408172"/>
    <lineage>
        <taxon>unclassified sequences</taxon>
        <taxon>metagenomes</taxon>
        <taxon>ecological metagenomes</taxon>
    </lineage>
</organism>
<dbReference type="PROSITE" id="PS50893">
    <property type="entry name" value="ABC_TRANSPORTER_2"/>
    <property type="match status" value="1"/>
</dbReference>
<keyword evidence="2" id="KW-0547">Nucleotide-binding</keyword>
<evidence type="ECO:0000256" key="2">
    <source>
        <dbReference type="ARBA" id="ARBA00022741"/>
    </source>
</evidence>
<dbReference type="AlphaFoldDB" id="A0A381VX28"/>
<dbReference type="InterPro" id="IPR017911">
    <property type="entry name" value="MacB-like_ATP-bd"/>
</dbReference>
<dbReference type="PANTHER" id="PTHR24220:SF86">
    <property type="entry name" value="ABC TRANSPORTER ABCH.1"/>
    <property type="match status" value="1"/>
</dbReference>
<dbReference type="InterPro" id="IPR003439">
    <property type="entry name" value="ABC_transporter-like_ATP-bd"/>
</dbReference>
<feature type="domain" description="ABC transporter" evidence="4">
    <location>
        <begin position="1"/>
        <end position="194"/>
    </location>
</feature>
<dbReference type="GO" id="GO:0005524">
    <property type="term" value="F:ATP binding"/>
    <property type="evidence" value="ECO:0007669"/>
    <property type="project" value="UniProtKB-KW"/>
</dbReference>
<proteinExistence type="predicted"/>
<feature type="non-terminal residue" evidence="5">
    <location>
        <position position="1"/>
    </location>
</feature>
<evidence type="ECO:0000259" key="4">
    <source>
        <dbReference type="PROSITE" id="PS50893"/>
    </source>
</evidence>
<dbReference type="InterPro" id="IPR015854">
    <property type="entry name" value="ABC_transpr_LolD-like"/>
</dbReference>
<dbReference type="PANTHER" id="PTHR24220">
    <property type="entry name" value="IMPORT ATP-BINDING PROTEIN"/>
    <property type="match status" value="1"/>
</dbReference>
<dbReference type="GO" id="GO:0005886">
    <property type="term" value="C:plasma membrane"/>
    <property type="evidence" value="ECO:0007669"/>
    <property type="project" value="TreeGrafter"/>
</dbReference>
<dbReference type="SUPFAM" id="SSF52540">
    <property type="entry name" value="P-loop containing nucleoside triphosphate hydrolases"/>
    <property type="match status" value="1"/>
</dbReference>
<name>A0A381VX28_9ZZZZ</name>
<sequence length="194" mass="21577">VNSGDIITIMGHSGAGKSTLLNILGTLDKPDRGILEINNIKIDSLLEDELAELRNRHIGFVFQFHHLLPEFTALENILLPARIKNDQQIPIDRGMELLKTVGLTERKDHLPSELSGGERLRTAIVRALINQPGILLADEPTGNLDMGNARKLIDLLVQINRDFRQSIVLTTHNPEVAEIGHLKYELHAGQLKTV</sequence>